<evidence type="ECO:0000313" key="4">
    <source>
        <dbReference type="EMBL" id="QAS79298.1"/>
    </source>
</evidence>
<dbReference type="Proteomes" id="UP000220927">
    <property type="component" value="Chromosome"/>
</dbReference>
<dbReference type="Gene3D" id="1.10.287.1490">
    <property type="match status" value="1"/>
</dbReference>
<name>A0AAE5TXY1_9HYPH</name>
<dbReference type="AlphaFoldDB" id="A0AAE5TXY1"/>
<dbReference type="InterPro" id="IPR029002">
    <property type="entry name" value="PLPC/GPLD1"/>
</dbReference>
<reference evidence="4 5" key="1">
    <citation type="submission" date="2019-01" db="EMBL/GenBank/DDBJ databases">
        <title>Genomic insights into the origins and evolution of symbiotic genes in the Phaseolus vulgaris microsymbionts.</title>
        <authorList>
            <person name="Tong W."/>
        </authorList>
    </citation>
    <scope>NUCLEOTIDE SEQUENCE [LARGE SCALE GENOMIC DNA]</scope>
    <source>
        <strain evidence="4 5">FH23</strain>
    </source>
</reference>
<evidence type="ECO:0000256" key="2">
    <source>
        <dbReference type="SAM" id="MobiDB-lite"/>
    </source>
</evidence>
<sequence>MRLPSFPNARNASMVPQTIAPRSRSTRGGVRRSEKSGLPIEIQEQSNSCWVTVSHSISRFYSAWTKKILDAGLSFVCRTLPTHRAMTLATAVGIASSLAFASSAFAWSLKTHFWIGQQVLNDALDDGRVELGGSSYEVAPPILNALRSNQNQYRMGNLGPDVFPDPIVGQMTTHPGVTNGWQTDDWLRQLVGRASSPSEMAFSYGFVAHAAGDIFAHSYVNALAGDIFLLTDGERDVERRHFLLEKYIESLTPTPLDSAGNAIDLEASLGTPAEFLRDTLILDEDVATQNFKADQTGAHLTAMYEVRNGVRIARQETQNLIESITTFGADRFKEQAKLQIDLATGKAALDAAEVSLNAAEELLAVKKSATDAALGALDAANKLIQDYPELLTFQEKLLAEQLKAAADAVNFAAQTAANVANQVKELQGKISDLRGKIGNLACEALLYPPAVEKCKEAVGNLNGEISKLEGDISSLNAQVAAANEAAQIAQANVDGTKRTIDDLTKRQEEAVKGVAQGTYQAAVDVARAEQEAQEKIVAGARKAVDELRKIQERVASELEKVTAIVDEIKKVIDKYNGITFLIDNWLGDIDQATAKYIDASHRAGIKMLLSQGNPLSEYTDWYSCYGSVYTAAPIEIGEATCAVKNFIEELNQKFDDAIADLPELLQWLVFPSRTAQKKVVEKLKPELRKAGLEIVGFLTDETTSDFLDLLSDPSNANRDRLNGAYSGDASGKNLLRFSDVASVVDADVALSNGRLDPAAFAALNSAVVLAKLSLLQPDALNQLIADKVGAGYHSPRYGTPVYPPYAGNFSALFGAVRSIDGNQQWQAHALPYARNQARPASGPSRYNYGHDYWQNRQMGLRIWVDPYLREKVFLKLFPEGVLGSSRNRSDLSWPLYPFPECPLNPFPSTQSAFTGEILREDRVCVDAANPNIPAAEFETSSPEEYATSYLQCGTAESGFEYWTFIASYRTEQGAQRYARLVEARYADLKTALWRPVRAQGHWGVLLAACTTKDRAVAAMALSLRRGIASDAFVWMSDNPIWSDRAVITLAGEPQ</sequence>
<evidence type="ECO:0000313" key="5">
    <source>
        <dbReference type="Proteomes" id="UP000220927"/>
    </source>
</evidence>
<proteinExistence type="predicted"/>
<protein>
    <recommendedName>
        <fullName evidence="3">Phospholipase C/D domain-containing protein</fullName>
    </recommendedName>
</protein>
<feature type="region of interest" description="Disordered" evidence="2">
    <location>
        <begin position="14"/>
        <end position="37"/>
    </location>
</feature>
<dbReference type="Pfam" id="PF00882">
    <property type="entry name" value="Zn_dep_PLPC"/>
    <property type="match status" value="1"/>
</dbReference>
<organism evidence="4 5">
    <name type="scientific">Rhizobium acidisoli</name>
    <dbReference type="NCBI Taxonomy" id="1538158"/>
    <lineage>
        <taxon>Bacteria</taxon>
        <taxon>Pseudomonadati</taxon>
        <taxon>Pseudomonadota</taxon>
        <taxon>Alphaproteobacteria</taxon>
        <taxon>Hyphomicrobiales</taxon>
        <taxon>Rhizobiaceae</taxon>
        <taxon>Rhizobium/Agrobacterium group</taxon>
        <taxon>Rhizobium</taxon>
    </lineage>
</organism>
<feature type="domain" description="Phospholipase C/D" evidence="3">
    <location>
        <begin position="111"/>
        <end position="221"/>
    </location>
</feature>
<evidence type="ECO:0000256" key="1">
    <source>
        <dbReference type="SAM" id="Coils"/>
    </source>
</evidence>
<accession>A0AAE5TXY1</accession>
<keyword evidence="5" id="KW-1185">Reference proteome</keyword>
<keyword evidence="1" id="KW-0175">Coiled coil</keyword>
<dbReference type="KEGG" id="rad:CO657_15025"/>
<feature type="coiled-coil region" evidence="1">
    <location>
        <begin position="416"/>
        <end position="506"/>
    </location>
</feature>
<evidence type="ECO:0000259" key="3">
    <source>
        <dbReference type="Pfam" id="PF00882"/>
    </source>
</evidence>
<dbReference type="EMBL" id="CP034998">
    <property type="protein sequence ID" value="QAS79298.1"/>
    <property type="molecule type" value="Genomic_DNA"/>
</dbReference>
<gene>
    <name evidence="4" type="ORF">CO657_15025</name>
</gene>